<keyword evidence="1" id="KW-0812">Transmembrane</keyword>
<accession>A0A0H3ME43</accession>
<sequence length="196" mass="20789">MTSFAHPGTRGLSTVFGLMMVGSAAVGSHGLAVVVGLAAVIAVGVAAVFRLAATLAVVLSVVMIVVSGPTHVLAALSGFAPPSTWCADTGPVLSPGAGRRPLPPLVSRSLGWLRRRSRCKCHGCRWRHRWPCWLPTCWPPVRSRGEPPAGRSGRCALLTIGYQSITWRVCYQLITEPSSETSLPTSGITSTTIHRR</sequence>
<dbReference type="HOGENOM" id="CLU_1388874_0_0_11"/>
<dbReference type="KEGG" id="mbb:BCG_3186c"/>
<feature type="transmembrane region" description="Helical" evidence="1">
    <location>
        <begin position="12"/>
        <end position="41"/>
    </location>
</feature>
<evidence type="ECO:0000313" key="2">
    <source>
        <dbReference type="EMBL" id="CAL73175.1"/>
    </source>
</evidence>
<keyword evidence="1" id="KW-0472">Membrane</keyword>
<name>A0A0H3ME43_MYCBP</name>
<evidence type="ECO:0000256" key="1">
    <source>
        <dbReference type="SAM" id="Phobius"/>
    </source>
</evidence>
<protein>
    <submittedName>
        <fullName evidence="2">Possible integral membrane protein</fullName>
    </submittedName>
</protein>
<proteinExistence type="predicted"/>
<evidence type="ECO:0000313" key="3">
    <source>
        <dbReference type="Proteomes" id="UP000001472"/>
    </source>
</evidence>
<dbReference type="EMBL" id="AM408590">
    <property type="protein sequence ID" value="CAL73175.1"/>
    <property type="molecule type" value="Genomic_DNA"/>
</dbReference>
<dbReference type="AlphaFoldDB" id="A0A0H3ME43"/>
<dbReference type="Proteomes" id="UP000001472">
    <property type="component" value="Chromosome"/>
</dbReference>
<feature type="transmembrane region" description="Helical" evidence="1">
    <location>
        <begin position="47"/>
        <end position="66"/>
    </location>
</feature>
<gene>
    <name evidence="2" type="ordered locus">BCG_3186c</name>
</gene>
<reference evidence="2 3" key="1">
    <citation type="journal article" date="2007" name="Proc. Natl. Acad. Sci. U.S.A.">
        <title>Genome plasticity of BCG and impact on vaccine efficacy.</title>
        <authorList>
            <person name="Brosch R."/>
            <person name="Gordon S.V."/>
            <person name="Garnier T."/>
            <person name="Eiglmeier K."/>
            <person name="Frigui W."/>
            <person name="Valenti P."/>
            <person name="Dos Santos S."/>
            <person name="Duthoy S."/>
            <person name="Lacroix C."/>
            <person name="Garcia-Pelayo C."/>
            <person name="Inwald J.K."/>
            <person name="Golby P."/>
            <person name="Garcia J.N."/>
            <person name="Hewinson R.G."/>
            <person name="Behr M.A."/>
            <person name="Quail M.A."/>
            <person name="Churcher C."/>
            <person name="Barrell B.G."/>
            <person name="Parkhill J."/>
            <person name="Cole S.T."/>
        </authorList>
    </citation>
    <scope>NUCLEOTIDE SEQUENCE [LARGE SCALE GENOMIC DNA]</scope>
    <source>
        <strain evidence="3">BCG / Pasteur 1173P2</strain>
    </source>
</reference>
<keyword evidence="1" id="KW-1133">Transmembrane helix</keyword>
<organism evidence="2 3">
    <name type="scientific">Mycobacterium bovis (strain BCG / Pasteur 1173P2)</name>
    <dbReference type="NCBI Taxonomy" id="410289"/>
    <lineage>
        <taxon>Bacteria</taxon>
        <taxon>Bacillati</taxon>
        <taxon>Actinomycetota</taxon>
        <taxon>Actinomycetes</taxon>
        <taxon>Mycobacteriales</taxon>
        <taxon>Mycobacteriaceae</taxon>
        <taxon>Mycobacterium</taxon>
        <taxon>Mycobacterium tuberculosis complex</taxon>
    </lineage>
</organism>